<dbReference type="Proteomes" id="UP000196293">
    <property type="component" value="Unassembled WGS sequence"/>
</dbReference>
<gene>
    <name evidence="11" type="ORF">B5E44_06305</name>
    <name evidence="10" type="ORF">B5E59_06040</name>
</gene>
<keyword evidence="4" id="KW-0274">FAD</keyword>
<comment type="similarity">
    <text evidence="2">Belongs to the class-III pyridine nucleotide-disulfide oxidoreductase family.</text>
</comment>
<keyword evidence="3" id="KW-0285">Flavoprotein</keyword>
<dbReference type="InterPro" id="IPR023753">
    <property type="entry name" value="FAD/NAD-binding_dom"/>
</dbReference>
<keyword evidence="5" id="KW-0560">Oxidoreductase</keyword>
<evidence type="ECO:0000256" key="3">
    <source>
        <dbReference type="ARBA" id="ARBA00022630"/>
    </source>
</evidence>
<organism evidence="11 12">
    <name type="scientific">Lactobacillus gallinarum</name>
    <dbReference type="NCBI Taxonomy" id="52242"/>
    <lineage>
        <taxon>Bacteria</taxon>
        <taxon>Bacillati</taxon>
        <taxon>Bacillota</taxon>
        <taxon>Bacilli</taxon>
        <taxon>Lactobacillales</taxon>
        <taxon>Lactobacillaceae</taxon>
        <taxon>Lactobacillus</taxon>
    </lineage>
</organism>
<evidence type="ECO:0000259" key="8">
    <source>
        <dbReference type="Pfam" id="PF02852"/>
    </source>
</evidence>
<feature type="domain" description="Pyridine nucleotide-disulphide oxidoreductase dimerisation" evidence="8">
    <location>
        <begin position="341"/>
        <end position="437"/>
    </location>
</feature>
<evidence type="ECO:0000256" key="7">
    <source>
        <dbReference type="ARBA" id="ARBA00023284"/>
    </source>
</evidence>
<dbReference type="PRINTS" id="PR00368">
    <property type="entry name" value="FADPNR"/>
</dbReference>
<evidence type="ECO:0000256" key="5">
    <source>
        <dbReference type="ARBA" id="ARBA00023002"/>
    </source>
</evidence>
<reference evidence="11" key="2">
    <citation type="journal article" date="2018" name="BMC Genomics">
        <title>Whole genome sequencing and function prediction of 133 gut anaerobes isolated from chicken caecum in pure cultures.</title>
        <authorList>
            <person name="Medvecky M."/>
            <person name="Cejkova D."/>
            <person name="Polansky O."/>
            <person name="Karasova D."/>
            <person name="Kubasova T."/>
            <person name="Cizek A."/>
            <person name="Rychlik I."/>
        </authorList>
    </citation>
    <scope>NUCLEOTIDE SEQUENCE</scope>
    <source>
        <strain evidence="11">An101</strain>
        <strain evidence="10">An115</strain>
    </source>
</reference>
<dbReference type="PANTHER" id="PTHR43429">
    <property type="entry name" value="PYRIDINE NUCLEOTIDE-DISULFIDE OXIDOREDUCTASE DOMAIN-CONTAINING"/>
    <property type="match status" value="1"/>
</dbReference>
<dbReference type="SUPFAM" id="SSF51905">
    <property type="entry name" value="FAD/NAD(P)-binding domain"/>
    <property type="match status" value="1"/>
</dbReference>
<dbReference type="EMBL" id="NFLS01000013">
    <property type="protein sequence ID" value="OUQ55981.1"/>
    <property type="molecule type" value="Genomic_DNA"/>
</dbReference>
<keyword evidence="6" id="KW-0558">Oxidation</keyword>
<dbReference type="InterPro" id="IPR050260">
    <property type="entry name" value="FAD-bd_OxRdtase"/>
</dbReference>
<dbReference type="Pfam" id="PF07992">
    <property type="entry name" value="Pyr_redox_2"/>
    <property type="match status" value="1"/>
</dbReference>
<dbReference type="Proteomes" id="UP000195859">
    <property type="component" value="Unassembled WGS sequence"/>
</dbReference>
<reference evidence="12 13" key="1">
    <citation type="submission" date="2017-04" db="EMBL/GenBank/DDBJ databases">
        <title>Function of individual gut microbiota members based on whole genome sequencing of pure cultures obtained from chicken caecum.</title>
        <authorList>
            <person name="Medvecky M."/>
            <person name="Cejkova D."/>
            <person name="Polansky O."/>
            <person name="Karasova D."/>
            <person name="Kubasova T."/>
            <person name="Cizek A."/>
            <person name="Rychlik I."/>
        </authorList>
    </citation>
    <scope>NUCLEOTIDE SEQUENCE [LARGE SCALE GENOMIC DNA]</scope>
    <source>
        <strain evidence="12">An101</strain>
        <strain evidence="13">An115</strain>
    </source>
</reference>
<dbReference type="GO" id="GO:0016491">
    <property type="term" value="F:oxidoreductase activity"/>
    <property type="evidence" value="ECO:0007669"/>
    <property type="project" value="UniProtKB-KW"/>
</dbReference>
<keyword evidence="7" id="KW-0676">Redox-active center</keyword>
<keyword evidence="13" id="KW-1185">Reference proteome</keyword>
<dbReference type="AlphaFoldDB" id="A0A1Y4UDT5"/>
<evidence type="ECO:0000313" key="11">
    <source>
        <dbReference type="EMBL" id="OUQ75838.1"/>
    </source>
</evidence>
<dbReference type="PANTHER" id="PTHR43429:SF1">
    <property type="entry name" value="NAD(P)H SULFUR OXIDOREDUCTASE (COA-DEPENDENT)"/>
    <property type="match status" value="1"/>
</dbReference>
<evidence type="ECO:0000256" key="2">
    <source>
        <dbReference type="ARBA" id="ARBA00009130"/>
    </source>
</evidence>
<comment type="caution">
    <text evidence="11">The sequence shown here is derived from an EMBL/GenBank/DDBJ whole genome shotgun (WGS) entry which is preliminary data.</text>
</comment>
<dbReference type="PRINTS" id="PR00411">
    <property type="entry name" value="PNDRDTASEI"/>
</dbReference>
<dbReference type="EMBL" id="NFLZ01000014">
    <property type="protein sequence ID" value="OUQ75838.1"/>
    <property type="molecule type" value="Genomic_DNA"/>
</dbReference>
<dbReference type="SUPFAM" id="SSF55424">
    <property type="entry name" value="FAD/NAD-linked reductases, dimerisation (C-terminal) domain"/>
    <property type="match status" value="1"/>
</dbReference>
<evidence type="ECO:0000256" key="4">
    <source>
        <dbReference type="ARBA" id="ARBA00022827"/>
    </source>
</evidence>
<feature type="domain" description="FAD/NAD(P)-binding" evidence="9">
    <location>
        <begin position="5"/>
        <end position="296"/>
    </location>
</feature>
<comment type="cofactor">
    <cofactor evidence="1">
        <name>FAD</name>
        <dbReference type="ChEBI" id="CHEBI:57692"/>
    </cofactor>
</comment>
<evidence type="ECO:0000256" key="1">
    <source>
        <dbReference type="ARBA" id="ARBA00001974"/>
    </source>
</evidence>
<evidence type="ECO:0000313" key="10">
    <source>
        <dbReference type="EMBL" id="OUQ55981.1"/>
    </source>
</evidence>
<evidence type="ECO:0000256" key="6">
    <source>
        <dbReference type="ARBA" id="ARBA00023097"/>
    </source>
</evidence>
<dbReference type="Pfam" id="PF02852">
    <property type="entry name" value="Pyr_redox_dim"/>
    <property type="match status" value="1"/>
</dbReference>
<proteinExistence type="inferred from homology"/>
<name>A0A1Y4UDT5_9LACO</name>
<dbReference type="InterPro" id="IPR004099">
    <property type="entry name" value="Pyr_nucl-diS_OxRdtase_dimer"/>
</dbReference>
<evidence type="ECO:0000259" key="9">
    <source>
        <dbReference type="Pfam" id="PF07992"/>
    </source>
</evidence>
<dbReference type="RefSeq" id="WP_087176405.1">
    <property type="nucleotide sequence ID" value="NZ_CANCWP010000047.1"/>
</dbReference>
<dbReference type="Gene3D" id="3.50.50.60">
    <property type="entry name" value="FAD/NAD(P)-binding domain"/>
    <property type="match status" value="2"/>
</dbReference>
<evidence type="ECO:0000313" key="12">
    <source>
        <dbReference type="Proteomes" id="UP000195859"/>
    </source>
</evidence>
<dbReference type="InterPro" id="IPR016156">
    <property type="entry name" value="FAD/NAD-linked_Rdtase_dimer_sf"/>
</dbReference>
<sequence>MDKRKIVIIGASHGGHEAAFEILNRYDNVDVTVLEQSDYISFMSCGMKLYLEGETTGINDVRNFRAEDLKNRGGHMYNNTKATAINTYTNTVTAENVKTGEKKDFHFDKLIISSGVNPAKLSVPGSDLKNVLLMRGYNWAKEIEVAKNDDSIKNVAIIGAGNGIAAAEVMRKAGKNVTLIDGGKKPLEKYLNNTYTDVFEKVLTKNGVNLAMDTMVKGFSGNGRVEAVKTNHGDIPTDLVIEAIGVKPNTDWLDGTIDLYDNGYIKTDEYFRTNVPNIYAIGDAVFPYSIPANRRVPIPSAIAARHEAQYVVEHLFELTPSRPFTGIVGAQVLEAFGMHAVTTGLNKKNAEKAGMDVAEITLKDTLRPDYIPADKNPEIYISLVYDKNSHQVLGGSTLSTYDITGQANVLSLAIREKLTLEDLAEADFFFSPSFDRQWNMVNLVAQKALGYDKIV</sequence>
<protein>
    <submittedName>
        <fullName evidence="11">FAD-dependent oxidoreductase</fullName>
    </submittedName>
</protein>
<accession>A0A1Y4UDT5</accession>
<dbReference type="InterPro" id="IPR036188">
    <property type="entry name" value="FAD/NAD-bd_sf"/>
</dbReference>
<evidence type="ECO:0000313" key="13">
    <source>
        <dbReference type="Proteomes" id="UP000196293"/>
    </source>
</evidence>
<dbReference type="Gene3D" id="3.30.390.30">
    <property type="match status" value="1"/>
</dbReference>